<dbReference type="Proteomes" id="UP000607559">
    <property type="component" value="Unassembled WGS sequence"/>
</dbReference>
<dbReference type="AlphaFoldDB" id="A0A8J2XUK4"/>
<gene>
    <name evidence="1" type="ORF">GCM10011511_38730</name>
</gene>
<keyword evidence="2" id="KW-1185">Reference proteome</keyword>
<dbReference type="PROSITE" id="PS51257">
    <property type="entry name" value="PROKAR_LIPOPROTEIN"/>
    <property type="match status" value="1"/>
</dbReference>
<evidence type="ECO:0008006" key="3">
    <source>
        <dbReference type="Google" id="ProtNLM"/>
    </source>
</evidence>
<sequence>MLNLRIFGALIAAISLLSCGQHNDPQQLLEIRKGFERSNKFVENENDMVYAAIEQKRADAVNRHLVELYSPVLKRIRAISNRMNAYVDSLKLNGEADLDQQKQRTLVDRLAAHKRDLIAAFDSTLLGNEWRFVSLDILSLYNYLPLLKGGAVSDLQSTDAAITMLLLDKLQSDIRLSEHLLIDYCNKHTTETVLDGEWFLPIVSLSSSRVRPGEPIEVFAGISMFSYRMDPKITINSVPVKLGGEPVARDTIKAKRQPGRYFIPVKIEYSKPDGTICTMEKNCYYTVVAGR</sequence>
<dbReference type="EMBL" id="BMJC01000004">
    <property type="protein sequence ID" value="GGB11385.1"/>
    <property type="molecule type" value="Genomic_DNA"/>
</dbReference>
<evidence type="ECO:0000313" key="2">
    <source>
        <dbReference type="Proteomes" id="UP000607559"/>
    </source>
</evidence>
<name>A0A8J2XUK4_9BACT</name>
<comment type="caution">
    <text evidence="1">The sequence shown here is derived from an EMBL/GenBank/DDBJ whole genome shotgun (WGS) entry which is preliminary data.</text>
</comment>
<accession>A0A8J2XUK4</accession>
<protein>
    <recommendedName>
        <fullName evidence="3">Gliding motility-associated protein GldM N-terminal domain-containing protein</fullName>
    </recommendedName>
</protein>
<organism evidence="1 2">
    <name type="scientific">Puia dinghuensis</name>
    <dbReference type="NCBI Taxonomy" id="1792502"/>
    <lineage>
        <taxon>Bacteria</taxon>
        <taxon>Pseudomonadati</taxon>
        <taxon>Bacteroidota</taxon>
        <taxon>Chitinophagia</taxon>
        <taxon>Chitinophagales</taxon>
        <taxon>Chitinophagaceae</taxon>
        <taxon>Puia</taxon>
    </lineage>
</organism>
<reference evidence="1" key="1">
    <citation type="journal article" date="2014" name="Int. J. Syst. Evol. Microbiol.">
        <title>Complete genome sequence of Corynebacterium casei LMG S-19264T (=DSM 44701T), isolated from a smear-ripened cheese.</title>
        <authorList>
            <consortium name="US DOE Joint Genome Institute (JGI-PGF)"/>
            <person name="Walter F."/>
            <person name="Albersmeier A."/>
            <person name="Kalinowski J."/>
            <person name="Ruckert C."/>
        </authorList>
    </citation>
    <scope>NUCLEOTIDE SEQUENCE</scope>
    <source>
        <strain evidence="1">CGMCC 1.15448</strain>
    </source>
</reference>
<reference evidence="1" key="2">
    <citation type="submission" date="2020-09" db="EMBL/GenBank/DDBJ databases">
        <authorList>
            <person name="Sun Q."/>
            <person name="Zhou Y."/>
        </authorList>
    </citation>
    <scope>NUCLEOTIDE SEQUENCE</scope>
    <source>
        <strain evidence="1">CGMCC 1.15448</strain>
    </source>
</reference>
<proteinExistence type="predicted"/>
<evidence type="ECO:0000313" key="1">
    <source>
        <dbReference type="EMBL" id="GGB11385.1"/>
    </source>
</evidence>
<dbReference type="RefSeq" id="WP_188934767.1">
    <property type="nucleotide sequence ID" value="NZ_BMJC01000004.1"/>
</dbReference>